<feature type="domain" description="NFACT RNA-binding" evidence="4">
    <location>
        <begin position="1"/>
        <end position="112"/>
    </location>
</feature>
<protein>
    <recommendedName>
        <fullName evidence="4">NFACT RNA-binding domain-containing protein</fullName>
    </recommendedName>
</protein>
<reference evidence="5" key="1">
    <citation type="submission" date="2018-02" db="EMBL/GenBank/DDBJ databases">
        <title>Rhizophora mucronata_Transcriptome.</title>
        <authorList>
            <person name="Meera S.P."/>
            <person name="Sreeshan A."/>
            <person name="Augustine A."/>
        </authorList>
    </citation>
    <scope>NUCLEOTIDE SEQUENCE</scope>
    <source>
        <tissue evidence="5">Leaf</tissue>
    </source>
</reference>
<dbReference type="PANTHER" id="PTHR13049:SF2">
    <property type="entry name" value="COILED-COIL DOMAIN-CONTAINING PROTEIN 25"/>
    <property type="match status" value="1"/>
</dbReference>
<keyword evidence="2" id="KW-0175">Coiled coil</keyword>
<evidence type="ECO:0000256" key="3">
    <source>
        <dbReference type="SAM" id="MobiDB-lite"/>
    </source>
</evidence>
<evidence type="ECO:0000256" key="2">
    <source>
        <dbReference type="SAM" id="Coils"/>
    </source>
</evidence>
<name>A0A2P2KXV5_RHIMU</name>
<feature type="region of interest" description="Disordered" evidence="3">
    <location>
        <begin position="196"/>
        <end position="215"/>
    </location>
</feature>
<feature type="coiled-coil region" evidence="2">
    <location>
        <begin position="143"/>
        <end position="179"/>
    </location>
</feature>
<sequence>MVFYFKARPEAGDYTIFMGIDKYENEELIKYGFPEDIWFHVDKTSSAHVYVRLQKGQTIDYINEGLLQDCAQLVKANSIQGNKMNNIDVVYTPWSNLMKTASMDVGQVGFHNPKMVRTVRVEKRINEIVNRLNKTKVERKPDLKAEREAVNAAEKAERKLQLREKKRREEMEKLDKERQAEVRSYKTLMVSEKMTSNKQIASAGKSLQELEDDFM</sequence>
<dbReference type="AlphaFoldDB" id="A0A2P2KXV5"/>
<evidence type="ECO:0000259" key="4">
    <source>
        <dbReference type="Pfam" id="PF05670"/>
    </source>
</evidence>
<evidence type="ECO:0000256" key="1">
    <source>
        <dbReference type="ARBA" id="ARBA00008998"/>
    </source>
</evidence>
<comment type="similarity">
    <text evidence="1">Belongs to the CCDC25 family.</text>
</comment>
<dbReference type="InterPro" id="IPR008532">
    <property type="entry name" value="NFACT_RNA-bd"/>
</dbReference>
<organism evidence="5">
    <name type="scientific">Rhizophora mucronata</name>
    <name type="common">Asiatic mangrove</name>
    <dbReference type="NCBI Taxonomy" id="61149"/>
    <lineage>
        <taxon>Eukaryota</taxon>
        <taxon>Viridiplantae</taxon>
        <taxon>Streptophyta</taxon>
        <taxon>Embryophyta</taxon>
        <taxon>Tracheophyta</taxon>
        <taxon>Spermatophyta</taxon>
        <taxon>Magnoliopsida</taxon>
        <taxon>eudicotyledons</taxon>
        <taxon>Gunneridae</taxon>
        <taxon>Pentapetalae</taxon>
        <taxon>rosids</taxon>
        <taxon>fabids</taxon>
        <taxon>Malpighiales</taxon>
        <taxon>Rhizophoraceae</taxon>
        <taxon>Rhizophora</taxon>
    </lineage>
</organism>
<dbReference type="Pfam" id="PF05670">
    <property type="entry name" value="NFACT-R_1"/>
    <property type="match status" value="1"/>
</dbReference>
<dbReference type="InterPro" id="IPR039730">
    <property type="entry name" value="Jlp2/Ccd25"/>
</dbReference>
<dbReference type="EMBL" id="GGEC01030073">
    <property type="protein sequence ID" value="MBX10557.1"/>
    <property type="molecule type" value="Transcribed_RNA"/>
</dbReference>
<dbReference type="PANTHER" id="PTHR13049">
    <property type="entry name" value="DUF814-RELATED"/>
    <property type="match status" value="1"/>
</dbReference>
<accession>A0A2P2KXV5</accession>
<evidence type="ECO:0000313" key="5">
    <source>
        <dbReference type="EMBL" id="MBX10557.1"/>
    </source>
</evidence>
<proteinExistence type="inferred from homology"/>